<dbReference type="GO" id="GO:0046295">
    <property type="term" value="P:glycolate biosynthetic process"/>
    <property type="evidence" value="ECO:0007669"/>
    <property type="project" value="UniProtKB-UniRule"/>
</dbReference>
<comment type="pathway">
    <text evidence="3 10">Organic acid metabolism; glycolate biosynthesis; glycolate from 2-phosphoglycolate: step 1/1.</text>
</comment>
<evidence type="ECO:0000256" key="7">
    <source>
        <dbReference type="ARBA" id="ARBA00022801"/>
    </source>
</evidence>
<feature type="active site" description="Nucleophile" evidence="10">
    <location>
        <position position="18"/>
    </location>
</feature>
<dbReference type="InterPro" id="IPR050155">
    <property type="entry name" value="HAD-like_hydrolase_sf"/>
</dbReference>
<feature type="binding site" evidence="10">
    <location>
        <position position="18"/>
    </location>
    <ligand>
        <name>Mg(2+)</name>
        <dbReference type="ChEBI" id="CHEBI:18420"/>
    </ligand>
</feature>
<keyword evidence="8 10" id="KW-0460">Magnesium</keyword>
<dbReference type="InterPro" id="IPR006439">
    <property type="entry name" value="HAD-SF_hydro_IA"/>
</dbReference>
<dbReference type="GO" id="GO:0046872">
    <property type="term" value="F:metal ion binding"/>
    <property type="evidence" value="ECO:0007669"/>
    <property type="project" value="UniProtKB-KW"/>
</dbReference>
<dbReference type="Proteomes" id="UP000218332">
    <property type="component" value="Unassembled WGS sequence"/>
</dbReference>
<dbReference type="PRINTS" id="PR00413">
    <property type="entry name" value="HADHALOGNASE"/>
</dbReference>
<dbReference type="PANTHER" id="PTHR43434">
    <property type="entry name" value="PHOSPHOGLYCOLATE PHOSPHATASE"/>
    <property type="match status" value="1"/>
</dbReference>
<dbReference type="Gene3D" id="3.40.50.1000">
    <property type="entry name" value="HAD superfamily/HAD-like"/>
    <property type="match status" value="1"/>
</dbReference>
<dbReference type="InterPro" id="IPR023198">
    <property type="entry name" value="PGP-like_dom2"/>
</dbReference>
<dbReference type="AlphaFoldDB" id="A0A2A2I3R1"/>
<dbReference type="CDD" id="cd16417">
    <property type="entry name" value="HAD_PGPase"/>
    <property type="match status" value="1"/>
</dbReference>
<dbReference type="GO" id="GO:0005829">
    <property type="term" value="C:cytosol"/>
    <property type="evidence" value="ECO:0007669"/>
    <property type="project" value="TreeGrafter"/>
</dbReference>
<comment type="function">
    <text evidence="10">Specifically catalyzes the dephosphorylation of 2-phosphoglycolate. Is involved in the dissimilation of the intracellular 2-phosphoglycolate formed during the DNA repair of 3'-phosphoglycolate ends, a major class of DNA lesions induced by oxidative stress.</text>
</comment>
<evidence type="ECO:0000313" key="11">
    <source>
        <dbReference type="EMBL" id="PAV25750.1"/>
    </source>
</evidence>
<dbReference type="FunFam" id="3.40.50.1000:FF:000022">
    <property type="entry name" value="Phosphoglycolate phosphatase"/>
    <property type="match status" value="1"/>
</dbReference>
<dbReference type="NCBIfam" id="TIGR01449">
    <property type="entry name" value="PGP_bact"/>
    <property type="match status" value="1"/>
</dbReference>
<protein>
    <recommendedName>
        <fullName evidence="5 10">Phosphoglycolate phosphatase</fullName>
        <shortName evidence="10">PGP</shortName>
        <shortName evidence="10">PGPase</shortName>
        <ecNumber evidence="5 10">3.1.3.18</ecNumber>
    </recommendedName>
</protein>
<dbReference type="Gene3D" id="1.10.150.240">
    <property type="entry name" value="Putative phosphatase, domain 2"/>
    <property type="match status" value="1"/>
</dbReference>
<evidence type="ECO:0000256" key="10">
    <source>
        <dbReference type="HAMAP-Rule" id="MF_00495"/>
    </source>
</evidence>
<dbReference type="NCBIfam" id="NF009695">
    <property type="entry name" value="PRK13222.1-2"/>
    <property type="match status" value="1"/>
</dbReference>
<feature type="binding site" evidence="10">
    <location>
        <position position="20"/>
    </location>
    <ligand>
        <name>Mg(2+)</name>
        <dbReference type="ChEBI" id="CHEBI:18420"/>
    </ligand>
</feature>
<dbReference type="GO" id="GO:0005975">
    <property type="term" value="P:carbohydrate metabolic process"/>
    <property type="evidence" value="ECO:0007669"/>
    <property type="project" value="InterPro"/>
</dbReference>
<sequence length="228" mass="24726">MSLTRLFNDRWPGTVLFDLDGTLVDSAPDLAVAVDDMLHALDLPTAGEDKVRDWVGNGAGVLVHRALADRFDYQSDQAPDDLFDRARQLFFDAYRARNGSAASVYPGILPFLEACRDAGTRLGVVTNKPLEFTGPLLEQMDLAHWFEVVVGGDSLPVKKPDPEPLFHACRELGGDPATCLMVGDSINDIEAAQAAGMPVVAVSYGYNYGVRLEDTGADRVVDSLTELL</sequence>
<evidence type="ECO:0000256" key="2">
    <source>
        <dbReference type="ARBA" id="ARBA00001946"/>
    </source>
</evidence>
<evidence type="ECO:0000256" key="5">
    <source>
        <dbReference type="ARBA" id="ARBA00013078"/>
    </source>
</evidence>
<reference evidence="11 12" key="1">
    <citation type="submission" date="2017-07" db="EMBL/GenBank/DDBJ databases">
        <title>Tamlnaduibacter salinus (Mi-7) genome sequencing.</title>
        <authorList>
            <person name="Verma A."/>
            <person name="Krishnamurthi S."/>
        </authorList>
    </citation>
    <scope>NUCLEOTIDE SEQUENCE [LARGE SCALE GENOMIC DNA]</scope>
    <source>
        <strain evidence="11 12">Mi-7</strain>
    </source>
</reference>
<dbReference type="PANTHER" id="PTHR43434:SF1">
    <property type="entry name" value="PHOSPHOGLYCOLATE PHOSPHATASE"/>
    <property type="match status" value="1"/>
</dbReference>
<dbReference type="NCBIfam" id="TIGR01509">
    <property type="entry name" value="HAD-SF-IA-v3"/>
    <property type="match status" value="1"/>
</dbReference>
<dbReference type="InterPro" id="IPR037512">
    <property type="entry name" value="PGPase_prok"/>
</dbReference>
<dbReference type="InterPro" id="IPR023214">
    <property type="entry name" value="HAD_sf"/>
</dbReference>
<dbReference type="GO" id="GO:0006281">
    <property type="term" value="P:DNA repair"/>
    <property type="evidence" value="ECO:0007669"/>
    <property type="project" value="TreeGrafter"/>
</dbReference>
<dbReference type="NCBIfam" id="TIGR01549">
    <property type="entry name" value="HAD-SF-IA-v1"/>
    <property type="match status" value="1"/>
</dbReference>
<evidence type="ECO:0000256" key="3">
    <source>
        <dbReference type="ARBA" id="ARBA00004818"/>
    </source>
</evidence>
<evidence type="ECO:0000256" key="8">
    <source>
        <dbReference type="ARBA" id="ARBA00022842"/>
    </source>
</evidence>
<keyword evidence="7 10" id="KW-0378">Hydrolase</keyword>
<name>A0A2A2I3R1_9GAMM</name>
<dbReference type="GO" id="GO:0008967">
    <property type="term" value="F:phosphoglycolate phosphatase activity"/>
    <property type="evidence" value="ECO:0007669"/>
    <property type="project" value="UniProtKB-UniRule"/>
</dbReference>
<feature type="binding site" evidence="10">
    <location>
        <position position="184"/>
    </location>
    <ligand>
        <name>Mg(2+)</name>
        <dbReference type="ChEBI" id="CHEBI:18420"/>
    </ligand>
</feature>
<comment type="similarity">
    <text evidence="4 10">Belongs to the HAD-like hydrolase superfamily. CbbY/CbbZ/Gph/YieH family.</text>
</comment>
<dbReference type="SUPFAM" id="SSF56784">
    <property type="entry name" value="HAD-like"/>
    <property type="match status" value="1"/>
</dbReference>
<keyword evidence="12" id="KW-1185">Reference proteome</keyword>
<evidence type="ECO:0000313" key="12">
    <source>
        <dbReference type="Proteomes" id="UP000218332"/>
    </source>
</evidence>
<dbReference type="EC" id="3.1.3.18" evidence="5 10"/>
<dbReference type="SFLD" id="SFLDS00003">
    <property type="entry name" value="Haloacid_Dehalogenase"/>
    <property type="match status" value="1"/>
</dbReference>
<keyword evidence="9 10" id="KW-0119">Carbohydrate metabolism</keyword>
<dbReference type="RefSeq" id="WP_095611217.1">
    <property type="nucleotide sequence ID" value="NZ_NMPM01000049.1"/>
</dbReference>
<gene>
    <name evidence="11" type="ORF">CF392_09490</name>
</gene>
<dbReference type="UniPathway" id="UPA00865">
    <property type="reaction ID" value="UER00834"/>
</dbReference>
<evidence type="ECO:0000256" key="9">
    <source>
        <dbReference type="ARBA" id="ARBA00023277"/>
    </source>
</evidence>
<keyword evidence="6 10" id="KW-0479">Metal-binding</keyword>
<dbReference type="InterPro" id="IPR036412">
    <property type="entry name" value="HAD-like_sf"/>
</dbReference>
<proteinExistence type="inferred from homology"/>
<evidence type="ECO:0000256" key="4">
    <source>
        <dbReference type="ARBA" id="ARBA00006171"/>
    </source>
</evidence>
<evidence type="ECO:0000256" key="1">
    <source>
        <dbReference type="ARBA" id="ARBA00000830"/>
    </source>
</evidence>
<organism evidence="11 12">
    <name type="scientific">Tamilnaduibacter salinus</name>
    <dbReference type="NCBI Taxonomy" id="1484056"/>
    <lineage>
        <taxon>Bacteria</taxon>
        <taxon>Pseudomonadati</taxon>
        <taxon>Pseudomonadota</taxon>
        <taxon>Gammaproteobacteria</taxon>
        <taxon>Pseudomonadales</taxon>
        <taxon>Marinobacteraceae</taxon>
        <taxon>Tamilnaduibacter</taxon>
    </lineage>
</organism>
<dbReference type="HAMAP" id="MF_00495">
    <property type="entry name" value="GPH_hydrolase_bact"/>
    <property type="match status" value="1"/>
</dbReference>
<evidence type="ECO:0000256" key="6">
    <source>
        <dbReference type="ARBA" id="ARBA00022723"/>
    </source>
</evidence>
<dbReference type="SFLD" id="SFLDG01129">
    <property type="entry name" value="C1.5:_HAD__Beta-PGM__Phosphata"/>
    <property type="match status" value="1"/>
</dbReference>
<comment type="cofactor">
    <cofactor evidence="2 10">
        <name>Mg(2+)</name>
        <dbReference type="ChEBI" id="CHEBI:18420"/>
    </cofactor>
</comment>
<dbReference type="SFLD" id="SFLDG01135">
    <property type="entry name" value="C1.5.6:_HAD__Beta-PGM__Phospha"/>
    <property type="match status" value="1"/>
</dbReference>
<accession>A0A2A2I3R1</accession>
<dbReference type="EMBL" id="NMPM01000049">
    <property type="protein sequence ID" value="PAV25750.1"/>
    <property type="molecule type" value="Genomic_DNA"/>
</dbReference>
<dbReference type="Pfam" id="PF00702">
    <property type="entry name" value="Hydrolase"/>
    <property type="match status" value="1"/>
</dbReference>
<comment type="caution">
    <text evidence="11">The sequence shown here is derived from an EMBL/GenBank/DDBJ whole genome shotgun (WGS) entry which is preliminary data.</text>
</comment>
<comment type="catalytic activity">
    <reaction evidence="1 10">
        <text>2-phosphoglycolate + H2O = glycolate + phosphate</text>
        <dbReference type="Rhea" id="RHEA:14369"/>
        <dbReference type="ChEBI" id="CHEBI:15377"/>
        <dbReference type="ChEBI" id="CHEBI:29805"/>
        <dbReference type="ChEBI" id="CHEBI:43474"/>
        <dbReference type="ChEBI" id="CHEBI:58033"/>
        <dbReference type="EC" id="3.1.3.18"/>
    </reaction>
</comment>